<dbReference type="EMBL" id="JBBXMP010000008">
    <property type="protein sequence ID" value="KAL0070226.1"/>
    <property type="molecule type" value="Genomic_DNA"/>
</dbReference>
<gene>
    <name evidence="2" type="ORF">AAF712_002716</name>
</gene>
<sequence>MPPQRSKQISSSFPARKNVQNAQKKKTTNDSTDPRPDSQLHKAWLQSLPPPWEFDPNYRHAKGTRTSCLTYAKKTYQLTDREISTLPYRQMKNPHSVKHPMKRYSGDDLWNLKARKCRALQMEMVVDRVVYPGAPFRLLPEPPPLPPPQPEAANTSLTSGNTLQIAPRIINSYYLSVPPLVPDPVKIIWRPGEIAGPVAVQDACRLYCITPSDIRDLSSVSPWIDLSTVARRAVQLHGGFFAHRGLELPTSVLSKRLEEERYLTAVGKVKSEFEWSPLAPPEEFEPEEDMNDEGDDMNAIMSRRVAVLYPIERKYDEMGQPTGWSPREYFVVSNWTSDFAHPI</sequence>
<evidence type="ECO:0000313" key="3">
    <source>
        <dbReference type="Proteomes" id="UP001437256"/>
    </source>
</evidence>
<reference evidence="2 3" key="1">
    <citation type="submission" date="2024-05" db="EMBL/GenBank/DDBJ databases">
        <title>A draft genome resource for the thread blight pathogen Marasmius tenuissimus strain MS-2.</title>
        <authorList>
            <person name="Yulfo-Soto G.E."/>
            <person name="Baruah I.K."/>
            <person name="Amoako-Attah I."/>
            <person name="Bukari Y."/>
            <person name="Meinhardt L.W."/>
            <person name="Bailey B.A."/>
            <person name="Cohen S.P."/>
        </authorList>
    </citation>
    <scope>NUCLEOTIDE SEQUENCE [LARGE SCALE GENOMIC DNA]</scope>
    <source>
        <strain evidence="2 3">MS-2</strain>
    </source>
</reference>
<name>A0ABR3A8J4_9AGAR</name>
<feature type="compositionally biased region" description="Polar residues" evidence="1">
    <location>
        <begin position="1"/>
        <end position="22"/>
    </location>
</feature>
<evidence type="ECO:0000313" key="2">
    <source>
        <dbReference type="EMBL" id="KAL0070226.1"/>
    </source>
</evidence>
<proteinExistence type="predicted"/>
<evidence type="ECO:0000256" key="1">
    <source>
        <dbReference type="SAM" id="MobiDB-lite"/>
    </source>
</evidence>
<protein>
    <submittedName>
        <fullName evidence="2">Uncharacterized protein</fullName>
    </submittedName>
</protein>
<comment type="caution">
    <text evidence="2">The sequence shown here is derived from an EMBL/GenBank/DDBJ whole genome shotgun (WGS) entry which is preliminary data.</text>
</comment>
<accession>A0ABR3A8J4</accession>
<keyword evidence="3" id="KW-1185">Reference proteome</keyword>
<feature type="region of interest" description="Disordered" evidence="1">
    <location>
        <begin position="1"/>
        <end position="39"/>
    </location>
</feature>
<organism evidence="2 3">
    <name type="scientific">Marasmius tenuissimus</name>
    <dbReference type="NCBI Taxonomy" id="585030"/>
    <lineage>
        <taxon>Eukaryota</taxon>
        <taxon>Fungi</taxon>
        <taxon>Dikarya</taxon>
        <taxon>Basidiomycota</taxon>
        <taxon>Agaricomycotina</taxon>
        <taxon>Agaricomycetes</taxon>
        <taxon>Agaricomycetidae</taxon>
        <taxon>Agaricales</taxon>
        <taxon>Marasmiineae</taxon>
        <taxon>Marasmiaceae</taxon>
        <taxon>Marasmius</taxon>
    </lineage>
</organism>
<dbReference type="Proteomes" id="UP001437256">
    <property type="component" value="Unassembled WGS sequence"/>
</dbReference>